<reference evidence="2 3" key="1">
    <citation type="submission" date="2016-10" db="EMBL/GenBank/DDBJ databases">
        <authorList>
            <person name="de Groot N.N."/>
        </authorList>
    </citation>
    <scope>NUCLEOTIDE SEQUENCE [LARGE SCALE GENOMIC DNA]</scope>
    <source>
        <strain evidence="2 3">CPCC 201354</strain>
    </source>
</reference>
<dbReference type="Proteomes" id="UP000198923">
    <property type="component" value="Unassembled WGS sequence"/>
</dbReference>
<dbReference type="CDD" id="cd04301">
    <property type="entry name" value="NAT_SF"/>
    <property type="match status" value="1"/>
</dbReference>
<dbReference type="STRING" id="504805.SAMN05421505_108191"/>
<feature type="domain" description="N-acetyltransferase" evidence="1">
    <location>
        <begin position="1"/>
        <end position="171"/>
    </location>
</feature>
<sequence>MGADEFTARLGSVIYIYSAAMRPPTDQISGRKCIMRNHSAYPDFTCVLAELPDRTPVGFAYGFHGAPGQWWHDVISRSVVELLGEESAYEWFDDPLELAEIHVHPDFQGKGIGRSMIYALCEGRKERTAVLSTHDQPTAARHLYRSLGFTDLLSRYTFPGGHELYAIVGRTLPLPAPTSPNLPHGSCTL</sequence>
<dbReference type="AlphaFoldDB" id="A0A1G7XGU7"/>
<dbReference type="InterPro" id="IPR016181">
    <property type="entry name" value="Acyl_CoA_acyltransferase"/>
</dbReference>
<organism evidence="2 3">
    <name type="scientific">Sinosporangium album</name>
    <dbReference type="NCBI Taxonomy" id="504805"/>
    <lineage>
        <taxon>Bacteria</taxon>
        <taxon>Bacillati</taxon>
        <taxon>Actinomycetota</taxon>
        <taxon>Actinomycetes</taxon>
        <taxon>Streptosporangiales</taxon>
        <taxon>Streptosporangiaceae</taxon>
        <taxon>Sinosporangium</taxon>
    </lineage>
</organism>
<dbReference type="PROSITE" id="PS51186">
    <property type="entry name" value="GNAT"/>
    <property type="match status" value="1"/>
</dbReference>
<evidence type="ECO:0000313" key="2">
    <source>
        <dbReference type="EMBL" id="SDG83515.1"/>
    </source>
</evidence>
<protein>
    <submittedName>
        <fullName evidence="2">Acetyltransferase (GNAT) family protein</fullName>
    </submittedName>
</protein>
<dbReference type="InterPro" id="IPR000182">
    <property type="entry name" value="GNAT_dom"/>
</dbReference>
<dbReference type="EMBL" id="FNCN01000008">
    <property type="protein sequence ID" value="SDG83515.1"/>
    <property type="molecule type" value="Genomic_DNA"/>
</dbReference>
<dbReference type="Gene3D" id="3.40.630.30">
    <property type="match status" value="1"/>
</dbReference>
<dbReference type="GO" id="GO:0016747">
    <property type="term" value="F:acyltransferase activity, transferring groups other than amino-acyl groups"/>
    <property type="evidence" value="ECO:0007669"/>
    <property type="project" value="InterPro"/>
</dbReference>
<name>A0A1G7XGU7_9ACTN</name>
<dbReference type="SUPFAM" id="SSF55729">
    <property type="entry name" value="Acyl-CoA N-acyltransferases (Nat)"/>
    <property type="match status" value="1"/>
</dbReference>
<proteinExistence type="predicted"/>
<accession>A0A1G7XGU7</accession>
<dbReference type="Pfam" id="PF13508">
    <property type="entry name" value="Acetyltransf_7"/>
    <property type="match status" value="1"/>
</dbReference>
<gene>
    <name evidence="2" type="ORF">SAMN05421505_108191</name>
</gene>
<evidence type="ECO:0000313" key="3">
    <source>
        <dbReference type="Proteomes" id="UP000198923"/>
    </source>
</evidence>
<keyword evidence="2" id="KW-0808">Transferase</keyword>
<keyword evidence="3" id="KW-1185">Reference proteome</keyword>
<evidence type="ECO:0000259" key="1">
    <source>
        <dbReference type="PROSITE" id="PS51186"/>
    </source>
</evidence>